<dbReference type="PANTHER" id="PTHR46558">
    <property type="entry name" value="TRACRIPTIONAL REGULATORY PROTEIN-RELATED-RELATED"/>
    <property type="match status" value="1"/>
</dbReference>
<dbReference type="AlphaFoldDB" id="A0A4P8IH83"/>
<dbReference type="GO" id="GO:0003677">
    <property type="term" value="F:DNA binding"/>
    <property type="evidence" value="ECO:0007669"/>
    <property type="project" value="UniProtKB-KW"/>
</dbReference>
<name>A0A4P8IH83_9FIRM</name>
<feature type="domain" description="HTH cro/C1-type" evidence="2">
    <location>
        <begin position="6"/>
        <end position="60"/>
    </location>
</feature>
<dbReference type="Gene3D" id="1.10.260.40">
    <property type="entry name" value="lambda repressor-like DNA-binding domains"/>
    <property type="match status" value="1"/>
</dbReference>
<gene>
    <name evidence="3" type="ORF">AR1Y2_1770</name>
</gene>
<accession>A0A4P8IH83</accession>
<evidence type="ECO:0000313" key="3">
    <source>
        <dbReference type="EMBL" id="QCP35224.1"/>
    </source>
</evidence>
<keyword evidence="4" id="KW-1185">Reference proteome</keyword>
<sequence>MIEEKLLKLRKKQGYSQQEVADFLSVTRQTISNWECGQGMPSLDKAAELAKLYHISLDDLTGNEVEVVTKEEKPKDLHLLRQLIGKTCRIDCDDLSLTLDIGGNDKVKILDVNEDWLRVQYLRRKEGNLLKKETVVKLIDLSAVNGFEFMEEDI</sequence>
<dbReference type="CDD" id="cd00093">
    <property type="entry name" value="HTH_XRE"/>
    <property type="match status" value="1"/>
</dbReference>
<proteinExistence type="predicted"/>
<dbReference type="PROSITE" id="PS50943">
    <property type="entry name" value="HTH_CROC1"/>
    <property type="match status" value="1"/>
</dbReference>
<dbReference type="SMART" id="SM00530">
    <property type="entry name" value="HTH_XRE"/>
    <property type="match status" value="1"/>
</dbReference>
<evidence type="ECO:0000313" key="4">
    <source>
        <dbReference type="Proteomes" id="UP000298653"/>
    </source>
</evidence>
<dbReference type="InterPro" id="IPR010982">
    <property type="entry name" value="Lambda_DNA-bd_dom_sf"/>
</dbReference>
<dbReference type="RefSeq" id="WP_137328636.1">
    <property type="nucleotide sequence ID" value="NZ_CP040058.1"/>
</dbReference>
<keyword evidence="1" id="KW-0238">DNA-binding</keyword>
<reference evidence="3 4" key="1">
    <citation type="submission" date="2019-05" db="EMBL/GenBank/DDBJ databases">
        <title>Complete genome sequencing of Anaerostipes rhamnosivorans.</title>
        <authorList>
            <person name="Bui T.P.N."/>
            <person name="de Vos W.M."/>
        </authorList>
    </citation>
    <scope>NUCLEOTIDE SEQUENCE [LARGE SCALE GENOMIC DNA]</scope>
    <source>
        <strain evidence="3 4">1y2</strain>
    </source>
</reference>
<dbReference type="KEGG" id="arf:AR1Y2_1770"/>
<dbReference type="SUPFAM" id="SSF47413">
    <property type="entry name" value="lambda repressor-like DNA-binding domains"/>
    <property type="match status" value="1"/>
</dbReference>
<dbReference type="Pfam" id="PF01381">
    <property type="entry name" value="HTH_3"/>
    <property type="match status" value="1"/>
</dbReference>
<evidence type="ECO:0000259" key="2">
    <source>
        <dbReference type="PROSITE" id="PS50943"/>
    </source>
</evidence>
<protein>
    <submittedName>
        <fullName evidence="3">Transcriptional regulator, XRE family</fullName>
    </submittedName>
</protein>
<dbReference type="InterPro" id="IPR001387">
    <property type="entry name" value="Cro/C1-type_HTH"/>
</dbReference>
<dbReference type="EMBL" id="CP040058">
    <property type="protein sequence ID" value="QCP35224.1"/>
    <property type="molecule type" value="Genomic_DNA"/>
</dbReference>
<dbReference type="OrthoDB" id="9801008at2"/>
<organism evidence="3 4">
    <name type="scientific">Anaerostipes rhamnosivorans</name>
    <dbReference type="NCBI Taxonomy" id="1229621"/>
    <lineage>
        <taxon>Bacteria</taxon>
        <taxon>Bacillati</taxon>
        <taxon>Bacillota</taxon>
        <taxon>Clostridia</taxon>
        <taxon>Lachnospirales</taxon>
        <taxon>Lachnospiraceae</taxon>
        <taxon>Anaerostipes</taxon>
    </lineage>
</organism>
<evidence type="ECO:0000256" key="1">
    <source>
        <dbReference type="ARBA" id="ARBA00023125"/>
    </source>
</evidence>
<dbReference type="Proteomes" id="UP000298653">
    <property type="component" value="Chromosome"/>
</dbReference>
<dbReference type="PANTHER" id="PTHR46558:SF13">
    <property type="entry name" value="HTH-TYPE TRANSCRIPTIONAL REGULATOR IMMR"/>
    <property type="match status" value="1"/>
</dbReference>